<dbReference type="Proteomes" id="UP001519272">
    <property type="component" value="Unassembled WGS sequence"/>
</dbReference>
<sequence length="431" mass="50068">MKDIVMDRLGKMEDLAQRKALRNLMTSVFLNLTEYQEELNKKLEQRVFEEVGSYDGKHDIFVSMCTREDYDPLHEYLFPMLPEDVEPTYISLTDIAEGLSRGESSRLFTVFLSCSYSEIQALLKSKRTFTGKLVTDRRTYSITVSLEANLAYTNEIERLYRIFLNNGLPWKTVHHPYAYKFVNVLLTQCDGKLGVEEEIREMSVHLEEFEPYKQTHLVPLWNIERLQLKTGGFPVPAQDKVHFEHVLLLQDTGIEHGYLVDGDPDRIRYIKRTPEQITIVSKDTQSDLWNVLKLVEPRTSSVSRTTYPVVSNRQRADFLSNYVAQASQIVRSKGEIVRIVHSFEGANLVELTDISVYEQEKMRDRPRMTYELNLFLNDDVRVDHAKPSMVLTFRNVGMTAAHQYMGDDLLSFLVSQVQLFFPEYSCRGEWA</sequence>
<reference evidence="1 2" key="1">
    <citation type="submission" date="2021-03" db="EMBL/GenBank/DDBJ databases">
        <title>Genomic Encyclopedia of Type Strains, Phase IV (KMG-IV): sequencing the most valuable type-strain genomes for metagenomic binning, comparative biology and taxonomic classification.</title>
        <authorList>
            <person name="Goeker M."/>
        </authorList>
    </citation>
    <scope>NUCLEOTIDE SEQUENCE [LARGE SCALE GENOMIC DNA]</scope>
    <source>
        <strain evidence="1 2">DSM 14349</strain>
    </source>
</reference>
<dbReference type="RefSeq" id="WP_210089055.1">
    <property type="nucleotide sequence ID" value="NZ_JAGGKG010000008.1"/>
</dbReference>
<evidence type="ECO:0000313" key="1">
    <source>
        <dbReference type="EMBL" id="MBP1905436.1"/>
    </source>
</evidence>
<protein>
    <submittedName>
        <fullName evidence="1">Methionine-rich copper-binding protein CopC</fullName>
    </submittedName>
</protein>
<dbReference type="EMBL" id="JAGGKG010000008">
    <property type="protein sequence ID" value="MBP1905436.1"/>
    <property type="molecule type" value="Genomic_DNA"/>
</dbReference>
<comment type="caution">
    <text evidence="1">The sequence shown here is derived from an EMBL/GenBank/DDBJ whole genome shotgun (WGS) entry which is preliminary data.</text>
</comment>
<gene>
    <name evidence="1" type="ORF">J2Z32_002066</name>
</gene>
<name>A0ABS4FS73_9BACL</name>
<accession>A0ABS4FS73</accession>
<proteinExistence type="predicted"/>
<organism evidence="1 2">
    <name type="scientific">Paenibacillus turicensis</name>
    <dbReference type="NCBI Taxonomy" id="160487"/>
    <lineage>
        <taxon>Bacteria</taxon>
        <taxon>Bacillati</taxon>
        <taxon>Bacillota</taxon>
        <taxon>Bacilli</taxon>
        <taxon>Bacillales</taxon>
        <taxon>Paenibacillaceae</taxon>
        <taxon>Paenibacillus</taxon>
    </lineage>
</organism>
<evidence type="ECO:0000313" key="2">
    <source>
        <dbReference type="Proteomes" id="UP001519272"/>
    </source>
</evidence>
<keyword evidence="2" id="KW-1185">Reference proteome</keyword>